<keyword evidence="2" id="KW-1133">Transmembrane helix</keyword>
<evidence type="ECO:0000256" key="1">
    <source>
        <dbReference type="SAM" id="MobiDB-lite"/>
    </source>
</evidence>
<evidence type="ECO:0000313" key="3">
    <source>
        <dbReference type="EMBL" id="NID09325.1"/>
    </source>
</evidence>
<accession>A0ABX0QAN7</accession>
<feature type="transmembrane region" description="Helical" evidence="2">
    <location>
        <begin position="235"/>
        <end position="256"/>
    </location>
</feature>
<evidence type="ECO:0000313" key="4">
    <source>
        <dbReference type="Proteomes" id="UP000606008"/>
    </source>
</evidence>
<dbReference type="EMBL" id="WAEL01000001">
    <property type="protein sequence ID" value="NID09325.1"/>
    <property type="molecule type" value="Genomic_DNA"/>
</dbReference>
<dbReference type="Proteomes" id="UP000606008">
    <property type="component" value="Unassembled WGS sequence"/>
</dbReference>
<feature type="transmembrane region" description="Helical" evidence="2">
    <location>
        <begin position="116"/>
        <end position="134"/>
    </location>
</feature>
<keyword evidence="4" id="KW-1185">Reference proteome</keyword>
<feature type="transmembrane region" description="Helical" evidence="2">
    <location>
        <begin position="173"/>
        <end position="189"/>
    </location>
</feature>
<keyword evidence="2" id="KW-0812">Transmembrane</keyword>
<sequence length="417" mass="46150">MADQDKEKRSIPRLRTKETHGERRTTWAELLNDLAYTTIIMQLAMRLSTTSISSDDLLEFLLLYVPVWWLWNGQTHYATRFDTAEDTVHRLLGSAQLIGLVILAASIQRATADLSLVYALSYAVVRGILLIDYGRAWVFVPEARPYTRVILIGFSISVAVWIGSVFVDPPYRYALWAVALLIELATPLTSGSQLHTKFPPDVRHLPERYGLFTLLVLGQSVSGLVMGLMEARFTPTALFVTILGGVIIIGLWWAYFDRLDDDAVRKLAKNRDADGEEAKSSVRQYTLWLYIHLPLTVALTLCGVALSHAIRAVDDPALTFDKHWLLIGTVVTYLFADAVISMTTLNSGPTHTSFRRGLIARIGAGAVLLLVGVFTQLSTLALLFVMSAVITALIFSDQLSPQAPESTERVDEGVGNG</sequence>
<feature type="transmembrane region" description="Helical" evidence="2">
    <location>
        <begin position="366"/>
        <end position="395"/>
    </location>
</feature>
<name>A0ABX0QAN7_9BACT</name>
<reference evidence="3" key="1">
    <citation type="submission" date="2024-05" db="EMBL/GenBank/DDBJ databases">
        <authorList>
            <person name="Jung D.-H."/>
        </authorList>
    </citation>
    <scope>NUCLEOTIDE SEQUENCE</scope>
    <source>
        <strain evidence="3">JA-25</strain>
    </source>
</reference>
<keyword evidence="2" id="KW-0472">Membrane</keyword>
<dbReference type="PANTHER" id="PTHR36840">
    <property type="entry name" value="BLL5714 PROTEIN"/>
    <property type="match status" value="1"/>
</dbReference>
<feature type="transmembrane region" description="Helical" evidence="2">
    <location>
        <begin position="323"/>
        <end position="345"/>
    </location>
</feature>
<gene>
    <name evidence="3" type="ORF">F7231_04020</name>
</gene>
<protein>
    <submittedName>
        <fullName evidence="3">Low temperature requirement protein A</fullName>
    </submittedName>
</protein>
<dbReference type="Pfam" id="PF06772">
    <property type="entry name" value="LtrA"/>
    <property type="match status" value="1"/>
</dbReference>
<feature type="transmembrane region" description="Helical" evidence="2">
    <location>
        <begin position="146"/>
        <end position="167"/>
    </location>
</feature>
<dbReference type="InterPro" id="IPR010640">
    <property type="entry name" value="Low_temperature_requirement_A"/>
</dbReference>
<feature type="region of interest" description="Disordered" evidence="1">
    <location>
        <begin position="1"/>
        <end position="20"/>
    </location>
</feature>
<evidence type="ECO:0000256" key="2">
    <source>
        <dbReference type="SAM" id="Phobius"/>
    </source>
</evidence>
<comment type="caution">
    <text evidence="3">The sequence shown here is derived from an EMBL/GenBank/DDBJ whole genome shotgun (WGS) entry which is preliminary data.</text>
</comment>
<organism evidence="3 4">
    <name type="scientific">Fibrivirga algicola</name>
    <dbReference type="NCBI Taxonomy" id="2950420"/>
    <lineage>
        <taxon>Bacteria</taxon>
        <taxon>Pseudomonadati</taxon>
        <taxon>Bacteroidota</taxon>
        <taxon>Cytophagia</taxon>
        <taxon>Cytophagales</taxon>
        <taxon>Spirosomataceae</taxon>
        <taxon>Fibrivirga</taxon>
    </lineage>
</organism>
<feature type="transmembrane region" description="Helical" evidence="2">
    <location>
        <begin position="287"/>
        <end position="311"/>
    </location>
</feature>
<dbReference type="PANTHER" id="PTHR36840:SF1">
    <property type="entry name" value="BLL5714 PROTEIN"/>
    <property type="match status" value="1"/>
</dbReference>
<proteinExistence type="predicted"/>